<evidence type="ECO:0000256" key="5">
    <source>
        <dbReference type="SAM" id="MobiDB-lite"/>
    </source>
</evidence>
<feature type="transmembrane region" description="Helical" evidence="6">
    <location>
        <begin position="286"/>
        <end position="304"/>
    </location>
</feature>
<evidence type="ECO:0000256" key="6">
    <source>
        <dbReference type="SAM" id="Phobius"/>
    </source>
</evidence>
<keyword evidence="4 6" id="KW-0472">Membrane</keyword>
<accession>A0A6V7XP85</accession>
<keyword evidence="3 6" id="KW-1133">Transmembrane helix</keyword>
<dbReference type="AlphaFoldDB" id="A0A6V7XP85"/>
<comment type="subcellular location">
    <subcellularLocation>
        <location evidence="1">Membrane</location>
    </subcellularLocation>
</comment>
<sequence>MLTSSSSSPYISDPTDPNSGPSGYDDNQLIALIRFHSIDIIIGGISSFLCALTFLIFISSKQFFLHNKLLALLALADLFTSIGVLDLGLMRKGLFTTVMETSRVPIETSWTCAGKPFVYLRLLGALIPPGIVFWISIERFVAVYASDFYRKHIIKHQNIPSLVILIYTIIAITTAYTIAWLNRNKGAVEAYCGRKVAFTKNYTTYVYLADVLGFVIALLVNCITLCRLGHLYSQRENRFEVKKQVRRIHYLLLISIMSTLTVAIPNGISLVSAWFGRLNIALSDPANWMIAAKCSVNLFIYLVLKADFRQRVYEILGCLSVDDWQDKGRVLGDTARNGGGGRNNGVNNAGFTDEDQLPKQNNNNMPLNNLGKSITNADNLVSDSLINPKEKQKSENVRKAWTTNSKFHFDSLDHI</sequence>
<feature type="transmembrane region" description="Helical" evidence="6">
    <location>
        <begin position="250"/>
        <end position="274"/>
    </location>
</feature>
<evidence type="ECO:0000259" key="7">
    <source>
        <dbReference type="PROSITE" id="PS50262"/>
    </source>
</evidence>
<dbReference type="PANTHER" id="PTHR23360">
    <property type="entry name" value="G-PROTEIN COUPLED RECEPTORS FAMILY 1 PROFILE DOMAIN-CONTAINING PROTEIN-RELATED"/>
    <property type="match status" value="1"/>
</dbReference>
<feature type="region of interest" description="Disordered" evidence="5">
    <location>
        <begin position="1"/>
        <end position="22"/>
    </location>
</feature>
<proteinExistence type="predicted"/>
<reference evidence="8 9" key="1">
    <citation type="submission" date="2020-08" db="EMBL/GenBank/DDBJ databases">
        <authorList>
            <person name="Koutsovoulos G."/>
            <person name="Danchin GJ E."/>
        </authorList>
    </citation>
    <scope>NUCLEOTIDE SEQUENCE [LARGE SCALE GENOMIC DNA]</scope>
</reference>
<evidence type="ECO:0000313" key="9">
    <source>
        <dbReference type="Proteomes" id="UP000580250"/>
    </source>
</evidence>
<gene>
    <name evidence="8" type="ORF">MENT_LOCUS54632</name>
</gene>
<feature type="transmembrane region" description="Helical" evidence="6">
    <location>
        <begin position="205"/>
        <end position="229"/>
    </location>
</feature>
<dbReference type="SUPFAM" id="SSF81321">
    <property type="entry name" value="Family A G protein-coupled receptor-like"/>
    <property type="match status" value="1"/>
</dbReference>
<feature type="transmembrane region" description="Helical" evidence="6">
    <location>
        <begin position="158"/>
        <end position="181"/>
    </location>
</feature>
<dbReference type="InterPro" id="IPR019424">
    <property type="entry name" value="7TM_GPCR_Srsx"/>
</dbReference>
<comment type="caution">
    <text evidence="8">The sequence shown here is derived from an EMBL/GenBank/DDBJ whole genome shotgun (WGS) entry which is preliminary data.</text>
</comment>
<evidence type="ECO:0000256" key="2">
    <source>
        <dbReference type="ARBA" id="ARBA00022692"/>
    </source>
</evidence>
<feature type="region of interest" description="Disordered" evidence="5">
    <location>
        <begin position="333"/>
        <end position="361"/>
    </location>
</feature>
<name>A0A6V7XP85_MELEN</name>
<feature type="transmembrane region" description="Helical" evidence="6">
    <location>
        <begin position="118"/>
        <end position="137"/>
    </location>
</feature>
<keyword evidence="2 6" id="KW-0812">Transmembrane</keyword>
<dbReference type="Gene3D" id="1.20.1070.10">
    <property type="entry name" value="Rhodopsin 7-helix transmembrane proteins"/>
    <property type="match status" value="1"/>
</dbReference>
<feature type="domain" description="G-protein coupled receptors family 1 profile" evidence="7">
    <location>
        <begin position="49"/>
        <end position="301"/>
    </location>
</feature>
<dbReference type="InterPro" id="IPR017452">
    <property type="entry name" value="GPCR_Rhodpsn_7TM"/>
</dbReference>
<evidence type="ECO:0000256" key="1">
    <source>
        <dbReference type="ARBA" id="ARBA00004370"/>
    </source>
</evidence>
<protein>
    <recommendedName>
        <fullName evidence="7">G-protein coupled receptors family 1 profile domain-containing protein</fullName>
    </recommendedName>
</protein>
<organism evidence="8 9">
    <name type="scientific">Meloidogyne enterolobii</name>
    <name type="common">Root-knot nematode worm</name>
    <name type="synonym">Meloidogyne mayaguensis</name>
    <dbReference type="NCBI Taxonomy" id="390850"/>
    <lineage>
        <taxon>Eukaryota</taxon>
        <taxon>Metazoa</taxon>
        <taxon>Ecdysozoa</taxon>
        <taxon>Nematoda</taxon>
        <taxon>Chromadorea</taxon>
        <taxon>Rhabditida</taxon>
        <taxon>Tylenchina</taxon>
        <taxon>Tylenchomorpha</taxon>
        <taxon>Tylenchoidea</taxon>
        <taxon>Meloidogynidae</taxon>
        <taxon>Meloidogyninae</taxon>
        <taxon>Meloidogyne</taxon>
    </lineage>
</organism>
<evidence type="ECO:0000313" key="8">
    <source>
        <dbReference type="EMBL" id="CAD2201105.1"/>
    </source>
</evidence>
<dbReference type="Proteomes" id="UP000580250">
    <property type="component" value="Unassembled WGS sequence"/>
</dbReference>
<evidence type="ECO:0000256" key="3">
    <source>
        <dbReference type="ARBA" id="ARBA00022989"/>
    </source>
</evidence>
<feature type="transmembrane region" description="Helical" evidence="6">
    <location>
        <begin position="40"/>
        <end position="58"/>
    </location>
</feature>
<dbReference type="EMBL" id="CAJEWN010001953">
    <property type="protein sequence ID" value="CAD2201105.1"/>
    <property type="molecule type" value="Genomic_DNA"/>
</dbReference>
<dbReference type="InterPro" id="IPR047130">
    <property type="entry name" value="7TM_GPCR_Srsx_nematod"/>
</dbReference>
<dbReference type="PANTHER" id="PTHR23360:SF29">
    <property type="entry name" value="G_PROTEIN_RECEP_F1_2 DOMAIN-CONTAINING PROTEIN"/>
    <property type="match status" value="1"/>
</dbReference>
<dbReference type="GO" id="GO:0016020">
    <property type="term" value="C:membrane"/>
    <property type="evidence" value="ECO:0007669"/>
    <property type="project" value="UniProtKB-SubCell"/>
</dbReference>
<dbReference type="Pfam" id="PF10320">
    <property type="entry name" value="7TM_GPCR_Srsx"/>
    <property type="match status" value="1"/>
</dbReference>
<dbReference type="OrthoDB" id="5876466at2759"/>
<dbReference type="PROSITE" id="PS50262">
    <property type="entry name" value="G_PROTEIN_RECEP_F1_2"/>
    <property type="match status" value="1"/>
</dbReference>
<evidence type="ECO:0000256" key="4">
    <source>
        <dbReference type="ARBA" id="ARBA00023136"/>
    </source>
</evidence>
<feature type="transmembrane region" description="Helical" evidence="6">
    <location>
        <begin position="70"/>
        <end position="90"/>
    </location>
</feature>